<dbReference type="EMBL" id="CAMPGE010007231">
    <property type="protein sequence ID" value="CAI2366155.1"/>
    <property type="molecule type" value="Genomic_DNA"/>
</dbReference>
<feature type="region of interest" description="Disordered" evidence="9">
    <location>
        <begin position="314"/>
        <end position="376"/>
    </location>
</feature>
<dbReference type="Proteomes" id="UP001295684">
    <property type="component" value="Unassembled WGS sequence"/>
</dbReference>
<comment type="subcellular location">
    <subcellularLocation>
        <location evidence="1">Cell projection</location>
        <location evidence="1">Cilium</location>
        <location evidence="1">Flagellum</location>
    </subcellularLocation>
</comment>
<comment type="similarity">
    <text evidence="6">Belongs to the CFAP45 family.</text>
</comment>
<dbReference type="InterPro" id="IPR043597">
    <property type="entry name" value="TPH_dom"/>
</dbReference>
<comment type="caution">
    <text evidence="11">The sequence shown here is derived from an EMBL/GenBank/DDBJ whole genome shotgun (WGS) entry which is preliminary data.</text>
</comment>
<accession>A0AAD1UFY6</accession>
<evidence type="ECO:0000259" key="10">
    <source>
        <dbReference type="Pfam" id="PF13868"/>
    </source>
</evidence>
<dbReference type="InterPro" id="IPR033253">
    <property type="entry name" value="CFAP45"/>
</dbReference>
<evidence type="ECO:0000256" key="6">
    <source>
        <dbReference type="ARBA" id="ARBA00034116"/>
    </source>
</evidence>
<feature type="domain" description="Trichohyalin-plectin-homology" evidence="10">
    <location>
        <begin position="155"/>
        <end position="492"/>
    </location>
</feature>
<dbReference type="PANTHER" id="PTHR15504">
    <property type="entry name" value="NASOPHARYNGEAL EPITHELIUM SPECIFIC PROTEIN 1"/>
    <property type="match status" value="1"/>
</dbReference>
<evidence type="ECO:0000256" key="8">
    <source>
        <dbReference type="SAM" id="Coils"/>
    </source>
</evidence>
<evidence type="ECO:0000313" key="12">
    <source>
        <dbReference type="Proteomes" id="UP001295684"/>
    </source>
</evidence>
<keyword evidence="5" id="KW-0966">Cell projection</keyword>
<proteinExistence type="inferred from homology"/>
<keyword evidence="4" id="KW-0969">Cilium</keyword>
<feature type="region of interest" description="Disordered" evidence="9">
    <location>
        <begin position="1"/>
        <end position="47"/>
    </location>
</feature>
<dbReference type="PANTHER" id="PTHR15504:SF0">
    <property type="entry name" value="CILIA- AND FLAGELLA-ASSOCIATED PROTEIN 45"/>
    <property type="match status" value="1"/>
</dbReference>
<dbReference type="AlphaFoldDB" id="A0AAD1UFY6"/>
<feature type="compositionally biased region" description="Basic and acidic residues" evidence="9">
    <location>
        <begin position="319"/>
        <end position="376"/>
    </location>
</feature>
<dbReference type="GO" id="GO:0031514">
    <property type="term" value="C:motile cilium"/>
    <property type="evidence" value="ECO:0007669"/>
    <property type="project" value="UniProtKB-SubCell"/>
</dbReference>
<evidence type="ECO:0000256" key="2">
    <source>
        <dbReference type="ARBA" id="ARBA00022846"/>
    </source>
</evidence>
<gene>
    <name evidence="11" type="ORF">ECRASSUSDP1_LOCUS7426</name>
</gene>
<keyword evidence="12" id="KW-1185">Reference proteome</keyword>
<evidence type="ECO:0000256" key="7">
    <source>
        <dbReference type="ARBA" id="ARBA00034142"/>
    </source>
</evidence>
<keyword evidence="3 8" id="KW-0175">Coiled coil</keyword>
<protein>
    <recommendedName>
        <fullName evidence="7">Cilia- and flagella-associated protein 45</fullName>
    </recommendedName>
</protein>
<evidence type="ECO:0000313" key="11">
    <source>
        <dbReference type="EMBL" id="CAI2366155.1"/>
    </source>
</evidence>
<feature type="coiled-coil region" evidence="8">
    <location>
        <begin position="148"/>
        <end position="223"/>
    </location>
</feature>
<name>A0AAD1UFY6_EUPCR</name>
<evidence type="ECO:0000256" key="9">
    <source>
        <dbReference type="SAM" id="MobiDB-lite"/>
    </source>
</evidence>
<dbReference type="Pfam" id="PF13868">
    <property type="entry name" value="TPH"/>
    <property type="match status" value="1"/>
</dbReference>
<feature type="compositionally biased region" description="Low complexity" evidence="9">
    <location>
        <begin position="8"/>
        <end position="20"/>
    </location>
</feature>
<keyword evidence="2" id="KW-0282">Flagellum</keyword>
<evidence type="ECO:0000256" key="5">
    <source>
        <dbReference type="ARBA" id="ARBA00023273"/>
    </source>
</evidence>
<reference evidence="11" key="1">
    <citation type="submission" date="2023-07" db="EMBL/GenBank/DDBJ databases">
        <authorList>
            <consortium name="AG Swart"/>
            <person name="Singh M."/>
            <person name="Singh A."/>
            <person name="Seah K."/>
            <person name="Emmerich C."/>
        </authorList>
    </citation>
    <scope>NUCLEOTIDE SEQUENCE</scope>
    <source>
        <strain evidence="11">DP1</strain>
    </source>
</reference>
<organism evidence="11 12">
    <name type="scientific">Euplotes crassus</name>
    <dbReference type="NCBI Taxonomy" id="5936"/>
    <lineage>
        <taxon>Eukaryota</taxon>
        <taxon>Sar</taxon>
        <taxon>Alveolata</taxon>
        <taxon>Ciliophora</taxon>
        <taxon>Intramacronucleata</taxon>
        <taxon>Spirotrichea</taxon>
        <taxon>Hypotrichia</taxon>
        <taxon>Euplotida</taxon>
        <taxon>Euplotidae</taxon>
        <taxon>Moneuplotes</taxon>
    </lineage>
</organism>
<evidence type="ECO:0000256" key="4">
    <source>
        <dbReference type="ARBA" id="ARBA00023069"/>
    </source>
</evidence>
<evidence type="ECO:0000256" key="1">
    <source>
        <dbReference type="ARBA" id="ARBA00004230"/>
    </source>
</evidence>
<sequence length="507" mass="59949">MPTSVAGSVRSKASRASLRSRGSKKSYVDESLFGSQKQRPATTAAPAGAAFVSAAELRRIRGQAEKGLKPDAVIIPKTELDRIRGSTKIVTNEEAKLTKKVLDEQKGQQRAAANARKKRMQVLDQERAAKLPPTDFQREATQKKQGLLSKAQNALDEEKDDVKHMNQMCLYSKCVTIRDKQLEEQNRLEAEYRDEERRLDLMMEIERLKNLKHQDELEQKRKQALKQGSVVIIDQIKERELERIREQEMREKEKQLILDQIEQLKEEERRELEEKRETAKRMMHEVEAANQDAITTKEKKKLEEKELEAKIVEEEEQEAEKRRIQEEKEREVQRLRDLQEKAQDRQSEIDALRAKRAFEQQERAEREKERKEKEKQLKIQRELEEARLSQFTEKERRLAEQAKQERSEYSRIISTQKEEEMREAMIDEEKRKILREHANKLRSQITQNEEVKKQERLDYLEEGRKVRQSQAEERARLEMIKKKKLNDLKNLGISDKYTSDLSKKKIQ</sequence>
<evidence type="ECO:0000256" key="3">
    <source>
        <dbReference type="ARBA" id="ARBA00023054"/>
    </source>
</evidence>